<dbReference type="InterPro" id="IPR051675">
    <property type="entry name" value="Endo/Exo/Phosphatase_dom_1"/>
</dbReference>
<proteinExistence type="predicted"/>
<protein>
    <submittedName>
        <fullName evidence="2">DNA uptake protein ComE-like DNA-binding protein</fullName>
    </submittedName>
</protein>
<name>A0A2V4WUJ1_9FLAO</name>
<keyword evidence="1" id="KW-0472">Membrane</keyword>
<keyword evidence="3" id="KW-1185">Reference proteome</keyword>
<dbReference type="InterPro" id="IPR010994">
    <property type="entry name" value="RuvA_2-like"/>
</dbReference>
<dbReference type="Pfam" id="PF12836">
    <property type="entry name" value="HHH_3"/>
    <property type="match status" value="2"/>
</dbReference>
<dbReference type="RefSeq" id="WP_110476292.1">
    <property type="nucleotide sequence ID" value="NZ_BMWQ01000007.1"/>
</dbReference>
<reference evidence="2 3" key="1">
    <citation type="submission" date="2018-06" db="EMBL/GenBank/DDBJ databases">
        <title>Genomic Encyclopedia of Type Strains, Phase III (KMG-III): the genomes of soil and plant-associated and newly described type strains.</title>
        <authorList>
            <person name="Whitman W."/>
        </authorList>
    </citation>
    <scope>NUCLEOTIDE SEQUENCE [LARGE SCALE GENOMIC DNA]</scope>
    <source>
        <strain evidence="2 3">CECT 7945</strain>
    </source>
</reference>
<evidence type="ECO:0000256" key="1">
    <source>
        <dbReference type="SAM" id="Phobius"/>
    </source>
</evidence>
<dbReference type="GO" id="GO:0015627">
    <property type="term" value="C:type II protein secretion system complex"/>
    <property type="evidence" value="ECO:0007669"/>
    <property type="project" value="TreeGrafter"/>
</dbReference>
<keyword evidence="1" id="KW-1133">Transmembrane helix</keyword>
<dbReference type="EMBL" id="QJTD01000007">
    <property type="protein sequence ID" value="PYE80098.1"/>
    <property type="molecule type" value="Genomic_DNA"/>
</dbReference>
<sequence>MKSHFQFSNQQRNGIFLLIILIIIAQCVYWFAPINFGDSNDQNILDHEQLDAFRSEVDSLRLIEIENNKPKIYPFNPNYITDYKGYTLGMTNEEIDRLHKFRDQDQWVNSASQFQQVTKISDSLLEVISPYFKFPEWVTNPKPKQQVYTATYSESSTPKTYEQKIDLNLATEIQLRKVYGVGEKLSKRIIAYRNKFNGGFIADIELSEIYGLSPEVIDRIKEQFTVKTPRKIKKLNLNSATRDELVTIQYIDYEVAHHIIEERTLRDGFKSLDELTKVQDFPLQKIEIIKLYLHL</sequence>
<dbReference type="SUPFAM" id="SSF47781">
    <property type="entry name" value="RuvA domain 2-like"/>
    <property type="match status" value="2"/>
</dbReference>
<dbReference type="PANTHER" id="PTHR21180">
    <property type="entry name" value="ENDONUCLEASE/EXONUCLEASE/PHOSPHATASE FAMILY DOMAIN-CONTAINING PROTEIN 1"/>
    <property type="match status" value="1"/>
</dbReference>
<dbReference type="Proteomes" id="UP000248054">
    <property type="component" value="Unassembled WGS sequence"/>
</dbReference>
<dbReference type="PANTHER" id="PTHR21180:SF32">
    <property type="entry name" value="ENDONUCLEASE_EXONUCLEASE_PHOSPHATASE FAMILY DOMAIN-CONTAINING PROTEIN 1"/>
    <property type="match status" value="1"/>
</dbReference>
<evidence type="ECO:0000313" key="2">
    <source>
        <dbReference type="EMBL" id="PYE80098.1"/>
    </source>
</evidence>
<accession>A0A2V4WUJ1</accession>
<dbReference type="GO" id="GO:0015628">
    <property type="term" value="P:protein secretion by the type II secretion system"/>
    <property type="evidence" value="ECO:0007669"/>
    <property type="project" value="TreeGrafter"/>
</dbReference>
<gene>
    <name evidence="2" type="ORF">DFQ11_10768</name>
</gene>
<dbReference type="GO" id="GO:0003677">
    <property type="term" value="F:DNA binding"/>
    <property type="evidence" value="ECO:0007669"/>
    <property type="project" value="UniProtKB-KW"/>
</dbReference>
<keyword evidence="1" id="KW-0812">Transmembrane</keyword>
<dbReference type="OrthoDB" id="981124at2"/>
<dbReference type="Gene3D" id="1.10.150.320">
    <property type="entry name" value="Photosystem II 12 kDa extrinsic protein"/>
    <property type="match status" value="2"/>
</dbReference>
<keyword evidence="2" id="KW-0238">DNA-binding</keyword>
<comment type="caution">
    <text evidence="2">The sequence shown here is derived from an EMBL/GenBank/DDBJ whole genome shotgun (WGS) entry which is preliminary data.</text>
</comment>
<organism evidence="2 3">
    <name type="scientific">Winogradskyella epiphytica</name>
    <dbReference type="NCBI Taxonomy" id="262005"/>
    <lineage>
        <taxon>Bacteria</taxon>
        <taxon>Pseudomonadati</taxon>
        <taxon>Bacteroidota</taxon>
        <taxon>Flavobacteriia</taxon>
        <taxon>Flavobacteriales</taxon>
        <taxon>Flavobacteriaceae</taxon>
        <taxon>Winogradskyella</taxon>
    </lineage>
</organism>
<evidence type="ECO:0000313" key="3">
    <source>
        <dbReference type="Proteomes" id="UP000248054"/>
    </source>
</evidence>
<feature type="transmembrane region" description="Helical" evidence="1">
    <location>
        <begin position="12"/>
        <end position="32"/>
    </location>
</feature>
<dbReference type="AlphaFoldDB" id="A0A2V4WUJ1"/>